<evidence type="ECO:0000313" key="2">
    <source>
        <dbReference type="EMBL" id="KAG9478887.1"/>
    </source>
</evidence>
<sequence length="89" mass="10479">MKNKALWVAVYGCGHTLWCVVKQNWVRSIREGVYLLVFVDLILCFFFFFLNVSNKYEASTNDWLWSKSIRCVLLILYGFLIQETTPCES</sequence>
<organism evidence="2 3">
    <name type="scientific">Eleutherodactylus coqui</name>
    <name type="common">Puerto Rican coqui</name>
    <dbReference type="NCBI Taxonomy" id="57060"/>
    <lineage>
        <taxon>Eukaryota</taxon>
        <taxon>Metazoa</taxon>
        <taxon>Chordata</taxon>
        <taxon>Craniata</taxon>
        <taxon>Vertebrata</taxon>
        <taxon>Euteleostomi</taxon>
        <taxon>Amphibia</taxon>
        <taxon>Batrachia</taxon>
        <taxon>Anura</taxon>
        <taxon>Neobatrachia</taxon>
        <taxon>Hyloidea</taxon>
        <taxon>Eleutherodactylidae</taxon>
        <taxon>Eleutherodactylinae</taxon>
        <taxon>Eleutherodactylus</taxon>
        <taxon>Eleutherodactylus</taxon>
    </lineage>
</organism>
<keyword evidence="1" id="KW-1133">Transmembrane helix</keyword>
<reference evidence="2" key="1">
    <citation type="thesis" date="2020" institute="ProQuest LLC" country="789 East Eisenhower Parkway, Ann Arbor, MI, USA">
        <title>Comparative Genomics and Chromosome Evolution.</title>
        <authorList>
            <person name="Mudd A.B."/>
        </authorList>
    </citation>
    <scope>NUCLEOTIDE SEQUENCE</scope>
    <source>
        <strain evidence="2">HN-11 Male</strain>
        <tissue evidence="2">Kidney and liver</tissue>
    </source>
</reference>
<dbReference type="Proteomes" id="UP000770717">
    <property type="component" value="Unassembled WGS sequence"/>
</dbReference>
<keyword evidence="1" id="KW-0472">Membrane</keyword>
<keyword evidence="3" id="KW-1185">Reference proteome</keyword>
<protein>
    <submittedName>
        <fullName evidence="2">Uncharacterized protein</fullName>
    </submittedName>
</protein>
<keyword evidence="1" id="KW-0812">Transmembrane</keyword>
<evidence type="ECO:0000256" key="1">
    <source>
        <dbReference type="SAM" id="Phobius"/>
    </source>
</evidence>
<proteinExistence type="predicted"/>
<evidence type="ECO:0000313" key="3">
    <source>
        <dbReference type="Proteomes" id="UP000770717"/>
    </source>
</evidence>
<name>A0A8J6EZY8_ELECQ</name>
<gene>
    <name evidence="2" type="ORF">GDO78_012512</name>
</gene>
<dbReference type="AlphaFoldDB" id="A0A8J6EZY8"/>
<feature type="transmembrane region" description="Helical" evidence="1">
    <location>
        <begin position="33"/>
        <end position="52"/>
    </location>
</feature>
<comment type="caution">
    <text evidence="2">The sequence shown here is derived from an EMBL/GenBank/DDBJ whole genome shotgun (WGS) entry which is preliminary data.</text>
</comment>
<accession>A0A8J6EZY8</accession>
<dbReference type="EMBL" id="WNTK01000008">
    <property type="protein sequence ID" value="KAG9478887.1"/>
    <property type="molecule type" value="Genomic_DNA"/>
</dbReference>